<sequence>MDSYLDYPGQTGFLEYGDETGDRSTYPSHYTDQSSTNDGQQGNYYNANGQTPMGCDIKPRLSKTQHEILEAEYTKQPKPSTSIKKVFAVELGVTLDKVNNWFQNRRAKAKQDQKKQNGAFNLYQAQQHQANHLNFPDLDSSPAYPAPDYFSTMQQFASDEHLPGNGFSEAQHYPAPRQYPGLPYQGVPSGIRQPHDFIMQPQTQPDMFDTPQELNRRTLTQEQFDAFAHSAGPMGAPDVFQNDFSGNEDVLHQVFPELQNDTKEQHVYAYPSVMPPPMSSHDSTLPSSASDQSMTTFPSTSSIRGTGTMSSASSEWADSRSSSVSEVYQEDPYAQVHAMRQPVATTSQWQPGQSVPVDVNALSEQFRQVAQARQSSPQYHAQEQPLAWPADNAYERRQSQTSSMLAHSMSTVELHTPQMQQHPTFKSPAPPSNIAARRQRPRPAALGITSMRSQSYNGAAQPGSPGQVPHCLSPGQSQVRRIRSSNVLGGVAQGRVHKPMPGAPQRSPLAWSFSDAVNSPKGMRTASAAGTLAPPTPCSPNEFLPQDHVRAHPGWQSSGHVSRQPSISETDYEPVVQYTQAPLVHPQTFVSPPHTPRYHQQGFVQQRVGNNVITENTPPQSAPASQQYFPSNALAHQYMQSQSQPQQYVPVQHLQQYVQPQPLYMNVSVPEQHFQPPSMTMLHQQQHSAPLTSPPNNLPPQYAHGIPMVNGQGELELMVPPQFMQQPVAQASTPPQQHTQQMPTPPKNDQFESMVGVFSTAPPPPVVQVTAQVPKQPPPQPQEFFVHEYTPPAEMKRAATPRRAVETVPKSYAFANHGPDDFKRGKKGRTAATTASNSPNSSS</sequence>
<dbReference type="Pfam" id="PF00046">
    <property type="entry name" value="Homeodomain"/>
    <property type="match status" value="1"/>
</dbReference>
<dbReference type="PROSITE" id="PS50071">
    <property type="entry name" value="HOMEOBOX_2"/>
    <property type="match status" value="1"/>
</dbReference>
<feature type="region of interest" description="Disordered" evidence="8">
    <location>
        <begin position="160"/>
        <end position="193"/>
    </location>
</feature>
<reference evidence="10" key="1">
    <citation type="submission" date="2023-08" db="EMBL/GenBank/DDBJ databases">
        <title>Black Yeasts Isolated from many extreme environments.</title>
        <authorList>
            <person name="Coleine C."/>
            <person name="Stajich J.E."/>
            <person name="Selbmann L."/>
        </authorList>
    </citation>
    <scope>NUCLEOTIDE SEQUENCE</scope>
    <source>
        <strain evidence="10">CCFEE 5810</strain>
    </source>
</reference>
<evidence type="ECO:0000313" key="11">
    <source>
        <dbReference type="Proteomes" id="UP001310594"/>
    </source>
</evidence>
<feature type="region of interest" description="Disordered" evidence="8">
    <location>
        <begin position="1"/>
        <end position="50"/>
    </location>
</feature>
<evidence type="ECO:0000256" key="2">
    <source>
        <dbReference type="ARBA" id="ARBA00010896"/>
    </source>
</evidence>
<dbReference type="Gene3D" id="1.10.10.60">
    <property type="entry name" value="Homeodomain-like"/>
    <property type="match status" value="1"/>
</dbReference>
<dbReference type="InterPro" id="IPR017970">
    <property type="entry name" value="Homeobox_CS"/>
</dbReference>
<organism evidence="10 11">
    <name type="scientific">Elasticomyces elasticus</name>
    <dbReference type="NCBI Taxonomy" id="574655"/>
    <lineage>
        <taxon>Eukaryota</taxon>
        <taxon>Fungi</taxon>
        <taxon>Dikarya</taxon>
        <taxon>Ascomycota</taxon>
        <taxon>Pezizomycotina</taxon>
        <taxon>Dothideomycetes</taxon>
        <taxon>Dothideomycetidae</taxon>
        <taxon>Mycosphaerellales</taxon>
        <taxon>Teratosphaeriaceae</taxon>
        <taxon>Elasticomyces</taxon>
    </lineage>
</organism>
<dbReference type="EMBL" id="JAVRQU010000016">
    <property type="protein sequence ID" value="KAK5693957.1"/>
    <property type="molecule type" value="Genomic_DNA"/>
</dbReference>
<dbReference type="SMART" id="SM00389">
    <property type="entry name" value="HOX"/>
    <property type="match status" value="1"/>
</dbReference>
<name>A0AAN7W4A2_9PEZI</name>
<feature type="compositionally biased region" description="Polar residues" evidence="8">
    <location>
        <begin position="280"/>
        <end position="309"/>
    </location>
</feature>
<dbReference type="CDD" id="cd00086">
    <property type="entry name" value="homeodomain"/>
    <property type="match status" value="1"/>
</dbReference>
<accession>A0AAN7W4A2</accession>
<evidence type="ECO:0000256" key="3">
    <source>
        <dbReference type="ARBA" id="ARBA00023125"/>
    </source>
</evidence>
<feature type="compositionally biased region" description="Polar residues" evidence="8">
    <location>
        <begin position="23"/>
        <end position="50"/>
    </location>
</feature>
<evidence type="ECO:0000256" key="6">
    <source>
        <dbReference type="PROSITE-ProRule" id="PRU00108"/>
    </source>
</evidence>
<keyword evidence="4 6" id="KW-0371">Homeobox</keyword>
<dbReference type="SUPFAM" id="SSF46689">
    <property type="entry name" value="Homeodomain-like"/>
    <property type="match status" value="1"/>
</dbReference>
<evidence type="ECO:0000256" key="4">
    <source>
        <dbReference type="ARBA" id="ARBA00023155"/>
    </source>
</evidence>
<comment type="similarity">
    <text evidence="2">Belongs to the engrailed homeobox family.</text>
</comment>
<comment type="subcellular location">
    <subcellularLocation>
        <location evidence="1 6 7">Nucleus</location>
    </subcellularLocation>
</comment>
<gene>
    <name evidence="10" type="ORF">LTR97_009575</name>
</gene>
<dbReference type="GO" id="GO:0000981">
    <property type="term" value="F:DNA-binding transcription factor activity, RNA polymerase II-specific"/>
    <property type="evidence" value="ECO:0007669"/>
    <property type="project" value="InterPro"/>
</dbReference>
<feature type="region of interest" description="Disordered" evidence="8">
    <location>
        <begin position="273"/>
        <end position="318"/>
    </location>
</feature>
<dbReference type="PANTHER" id="PTHR24341">
    <property type="entry name" value="HOMEOBOX PROTEIN ENGRAILED"/>
    <property type="match status" value="1"/>
</dbReference>
<keyword evidence="3 6" id="KW-0238">DNA-binding</keyword>
<evidence type="ECO:0000256" key="5">
    <source>
        <dbReference type="ARBA" id="ARBA00023242"/>
    </source>
</evidence>
<evidence type="ECO:0000313" key="10">
    <source>
        <dbReference type="EMBL" id="KAK5693957.1"/>
    </source>
</evidence>
<feature type="domain" description="Homeobox" evidence="9">
    <location>
        <begin position="58"/>
        <end position="112"/>
    </location>
</feature>
<feature type="compositionally biased region" description="Polar residues" evidence="8">
    <location>
        <begin position="555"/>
        <end position="568"/>
    </location>
</feature>
<protein>
    <recommendedName>
        <fullName evidence="9">Homeobox domain-containing protein</fullName>
    </recommendedName>
</protein>
<evidence type="ECO:0000256" key="7">
    <source>
        <dbReference type="RuleBase" id="RU000682"/>
    </source>
</evidence>
<dbReference type="GO" id="GO:0003677">
    <property type="term" value="F:DNA binding"/>
    <property type="evidence" value="ECO:0007669"/>
    <property type="project" value="UniProtKB-UniRule"/>
</dbReference>
<dbReference type="GO" id="GO:0016586">
    <property type="term" value="C:RSC-type complex"/>
    <property type="evidence" value="ECO:0007669"/>
    <property type="project" value="TreeGrafter"/>
</dbReference>
<keyword evidence="5 6" id="KW-0539">Nucleus</keyword>
<feature type="DNA-binding region" description="Homeobox" evidence="6">
    <location>
        <begin position="60"/>
        <end position="113"/>
    </location>
</feature>
<feature type="compositionally biased region" description="Low complexity" evidence="8">
    <location>
        <begin position="830"/>
        <end position="843"/>
    </location>
</feature>
<dbReference type="InterPro" id="IPR050720">
    <property type="entry name" value="Engrailed_Homeobox_TFs"/>
</dbReference>
<evidence type="ECO:0000256" key="1">
    <source>
        <dbReference type="ARBA" id="ARBA00004123"/>
    </source>
</evidence>
<comment type="caution">
    <text evidence="10">The sequence shown here is derived from an EMBL/GenBank/DDBJ whole genome shotgun (WGS) entry which is preliminary data.</text>
</comment>
<evidence type="ECO:0000256" key="8">
    <source>
        <dbReference type="SAM" id="MobiDB-lite"/>
    </source>
</evidence>
<dbReference type="InterPro" id="IPR001356">
    <property type="entry name" value="HD"/>
</dbReference>
<dbReference type="PANTHER" id="PTHR24341:SF6">
    <property type="entry name" value="HOMEOBOX PROTEIN INVECTED"/>
    <property type="match status" value="1"/>
</dbReference>
<feature type="region of interest" description="Disordered" evidence="8">
    <location>
        <begin position="455"/>
        <end position="474"/>
    </location>
</feature>
<dbReference type="AlphaFoldDB" id="A0AAN7W4A2"/>
<dbReference type="Proteomes" id="UP001310594">
    <property type="component" value="Unassembled WGS sequence"/>
</dbReference>
<feature type="region of interest" description="Disordered" evidence="8">
    <location>
        <begin position="816"/>
        <end position="843"/>
    </location>
</feature>
<dbReference type="PROSITE" id="PS00027">
    <property type="entry name" value="HOMEOBOX_1"/>
    <property type="match status" value="1"/>
</dbReference>
<dbReference type="InterPro" id="IPR009057">
    <property type="entry name" value="Homeodomain-like_sf"/>
</dbReference>
<feature type="region of interest" description="Disordered" evidence="8">
    <location>
        <begin position="522"/>
        <end position="568"/>
    </location>
</feature>
<evidence type="ECO:0000259" key="9">
    <source>
        <dbReference type="PROSITE" id="PS50071"/>
    </source>
</evidence>
<proteinExistence type="inferred from homology"/>